<dbReference type="GeneID" id="87825515"/>
<evidence type="ECO:0000256" key="1">
    <source>
        <dbReference type="ARBA" id="ARBA00004141"/>
    </source>
</evidence>
<evidence type="ECO:0000256" key="5">
    <source>
        <dbReference type="ARBA" id="ARBA00023136"/>
    </source>
</evidence>
<dbReference type="EMBL" id="MU853226">
    <property type="protein sequence ID" value="KAK4125039.1"/>
    <property type="molecule type" value="Genomic_DNA"/>
</dbReference>
<feature type="transmembrane region" description="Helical" evidence="6">
    <location>
        <begin position="28"/>
        <end position="51"/>
    </location>
</feature>
<accession>A0AAN6U2N0</accession>
<comment type="caution">
    <text evidence="8">The sequence shown here is derived from an EMBL/GenBank/DDBJ whole genome shotgun (WGS) entry which is preliminary data.</text>
</comment>
<organism evidence="8 9">
    <name type="scientific">Parathielavia appendiculata</name>
    <dbReference type="NCBI Taxonomy" id="2587402"/>
    <lineage>
        <taxon>Eukaryota</taxon>
        <taxon>Fungi</taxon>
        <taxon>Dikarya</taxon>
        <taxon>Ascomycota</taxon>
        <taxon>Pezizomycotina</taxon>
        <taxon>Sordariomycetes</taxon>
        <taxon>Sordariomycetidae</taxon>
        <taxon>Sordariales</taxon>
        <taxon>Chaetomiaceae</taxon>
        <taxon>Parathielavia</taxon>
    </lineage>
</organism>
<evidence type="ECO:0000313" key="9">
    <source>
        <dbReference type="Proteomes" id="UP001302602"/>
    </source>
</evidence>
<dbReference type="RefSeq" id="XP_062648810.1">
    <property type="nucleotide sequence ID" value="XM_062788745.1"/>
</dbReference>
<name>A0AAN6U2N0_9PEZI</name>
<evidence type="ECO:0000256" key="2">
    <source>
        <dbReference type="ARBA" id="ARBA00022448"/>
    </source>
</evidence>
<feature type="transmembrane region" description="Helical" evidence="6">
    <location>
        <begin position="479"/>
        <end position="498"/>
    </location>
</feature>
<feature type="transmembrane region" description="Helical" evidence="6">
    <location>
        <begin position="84"/>
        <end position="104"/>
    </location>
</feature>
<dbReference type="GO" id="GO:0005886">
    <property type="term" value="C:plasma membrane"/>
    <property type="evidence" value="ECO:0007669"/>
    <property type="project" value="TreeGrafter"/>
</dbReference>
<dbReference type="PROSITE" id="PS00216">
    <property type="entry name" value="SUGAR_TRANSPORT_1"/>
    <property type="match status" value="1"/>
</dbReference>
<proteinExistence type="predicted"/>
<feature type="transmembrane region" description="Helical" evidence="6">
    <location>
        <begin position="116"/>
        <end position="140"/>
    </location>
</feature>
<reference evidence="8" key="1">
    <citation type="journal article" date="2023" name="Mol. Phylogenet. Evol.">
        <title>Genome-scale phylogeny and comparative genomics of the fungal order Sordariales.</title>
        <authorList>
            <person name="Hensen N."/>
            <person name="Bonometti L."/>
            <person name="Westerberg I."/>
            <person name="Brannstrom I.O."/>
            <person name="Guillou S."/>
            <person name="Cros-Aarteil S."/>
            <person name="Calhoun S."/>
            <person name="Haridas S."/>
            <person name="Kuo A."/>
            <person name="Mondo S."/>
            <person name="Pangilinan J."/>
            <person name="Riley R."/>
            <person name="LaButti K."/>
            <person name="Andreopoulos B."/>
            <person name="Lipzen A."/>
            <person name="Chen C."/>
            <person name="Yan M."/>
            <person name="Daum C."/>
            <person name="Ng V."/>
            <person name="Clum A."/>
            <person name="Steindorff A."/>
            <person name="Ohm R.A."/>
            <person name="Martin F."/>
            <person name="Silar P."/>
            <person name="Natvig D.O."/>
            <person name="Lalanne C."/>
            <person name="Gautier V."/>
            <person name="Ament-Velasquez S.L."/>
            <person name="Kruys A."/>
            <person name="Hutchinson M.I."/>
            <person name="Powell A.J."/>
            <person name="Barry K."/>
            <person name="Miller A.N."/>
            <person name="Grigoriev I.V."/>
            <person name="Debuchy R."/>
            <person name="Gladieux P."/>
            <person name="Hiltunen Thoren M."/>
            <person name="Johannesson H."/>
        </authorList>
    </citation>
    <scope>NUCLEOTIDE SEQUENCE</scope>
    <source>
        <strain evidence="8">CBS 731.68</strain>
    </source>
</reference>
<dbReference type="Proteomes" id="UP001302602">
    <property type="component" value="Unassembled WGS sequence"/>
</dbReference>
<dbReference type="InterPro" id="IPR010573">
    <property type="entry name" value="MFS_Str1/Tri12-like"/>
</dbReference>
<dbReference type="PANTHER" id="PTHR23501:SF109">
    <property type="entry name" value="MAJOR FACILITATOR SUPERFAMILY (MFS) PROFILE DOMAIN-CONTAINING PROTEIN-RELATED"/>
    <property type="match status" value="1"/>
</dbReference>
<dbReference type="PROSITE" id="PS50850">
    <property type="entry name" value="MFS"/>
    <property type="match status" value="1"/>
</dbReference>
<feature type="transmembrane region" description="Helical" evidence="6">
    <location>
        <begin position="299"/>
        <end position="318"/>
    </location>
</feature>
<keyword evidence="2" id="KW-0813">Transport</keyword>
<dbReference type="InterPro" id="IPR020846">
    <property type="entry name" value="MFS_dom"/>
</dbReference>
<dbReference type="GO" id="GO:0022857">
    <property type="term" value="F:transmembrane transporter activity"/>
    <property type="evidence" value="ECO:0007669"/>
    <property type="project" value="InterPro"/>
</dbReference>
<evidence type="ECO:0000259" key="7">
    <source>
        <dbReference type="PROSITE" id="PS50850"/>
    </source>
</evidence>
<feature type="transmembrane region" description="Helical" evidence="6">
    <location>
        <begin position="189"/>
        <end position="211"/>
    </location>
</feature>
<dbReference type="InterPro" id="IPR005829">
    <property type="entry name" value="Sugar_transporter_CS"/>
</dbReference>
<evidence type="ECO:0000256" key="6">
    <source>
        <dbReference type="SAM" id="Phobius"/>
    </source>
</evidence>
<evidence type="ECO:0000313" key="8">
    <source>
        <dbReference type="EMBL" id="KAK4125039.1"/>
    </source>
</evidence>
<protein>
    <submittedName>
        <fullName evidence="8">MFS general substrate transporter</fullName>
    </submittedName>
</protein>
<reference evidence="8" key="2">
    <citation type="submission" date="2023-05" db="EMBL/GenBank/DDBJ databases">
        <authorList>
            <consortium name="Lawrence Berkeley National Laboratory"/>
            <person name="Steindorff A."/>
            <person name="Hensen N."/>
            <person name="Bonometti L."/>
            <person name="Westerberg I."/>
            <person name="Brannstrom I.O."/>
            <person name="Guillou S."/>
            <person name="Cros-Aarteil S."/>
            <person name="Calhoun S."/>
            <person name="Haridas S."/>
            <person name="Kuo A."/>
            <person name="Mondo S."/>
            <person name="Pangilinan J."/>
            <person name="Riley R."/>
            <person name="Labutti K."/>
            <person name="Andreopoulos B."/>
            <person name="Lipzen A."/>
            <person name="Chen C."/>
            <person name="Yanf M."/>
            <person name="Daum C."/>
            <person name="Ng V."/>
            <person name="Clum A."/>
            <person name="Ohm R."/>
            <person name="Martin F."/>
            <person name="Silar P."/>
            <person name="Natvig D."/>
            <person name="Lalanne C."/>
            <person name="Gautier V."/>
            <person name="Ament-Velasquez S.L."/>
            <person name="Kruys A."/>
            <person name="Hutchinson M.I."/>
            <person name="Powell A.J."/>
            <person name="Barry K."/>
            <person name="Miller A.N."/>
            <person name="Grigoriev I.V."/>
            <person name="Debuchy R."/>
            <person name="Gladieux P."/>
            <person name="Thoren M.H."/>
            <person name="Johannesson H."/>
        </authorList>
    </citation>
    <scope>NUCLEOTIDE SEQUENCE</scope>
    <source>
        <strain evidence="8">CBS 731.68</strain>
    </source>
</reference>
<keyword evidence="9" id="KW-1185">Reference proteome</keyword>
<sequence length="513" mass="54905">MWTGAQAPLYLFAGAPVYIYRDLGGVNYWVWFITTNLLATAAISPFVGALSDLMGRRYVAIVGSVTILLGQVICGAANGMPMFISGMAITGVGTGIDELTALAGTAELVPLSQRGYYIAGIVLTVLPFLPSAMYAQLIAYHSTWRYISVLTAVWTLIGLIATVAFYFPPPRARLQTREEKMQLLKRTDFVGGLLSIVGLAGFEAGILMGGYQYPWTSVQTLVPLILGVLLMASFVVWQRCGTANPMVPRHLTKAPRTLALTMLITFISGANFFSVLLLWPPEAYNVYGHDPVGVGIRGMPFAFGVFGGCVASLFLLSWFRGQIKWLVFSASALMTVGCGCLSLATVDNIRAVYAILFVAGLGVGGITIPVSTIATIICPGNVIATVTALTIAIRIVGGAVGYAVYFNVFVNKLVPELTTLVGAACVRSGIVDRQVIREVIELTSVSLIKEIRHQPGIDERIWAEVVAAGQLAYANAYPWVYYCSVAFGAVSVLASLFLGDISEMVDDTVVAAM</sequence>
<dbReference type="InterPro" id="IPR036259">
    <property type="entry name" value="MFS_trans_sf"/>
</dbReference>
<feature type="transmembrane region" description="Helical" evidence="6">
    <location>
        <begin position="258"/>
        <end position="279"/>
    </location>
</feature>
<dbReference type="SUPFAM" id="SSF103473">
    <property type="entry name" value="MFS general substrate transporter"/>
    <property type="match status" value="1"/>
</dbReference>
<dbReference type="PANTHER" id="PTHR23501">
    <property type="entry name" value="MAJOR FACILITATOR SUPERFAMILY"/>
    <property type="match status" value="1"/>
</dbReference>
<keyword evidence="5 6" id="KW-0472">Membrane</keyword>
<feature type="transmembrane region" description="Helical" evidence="6">
    <location>
        <begin position="382"/>
        <end position="405"/>
    </location>
</feature>
<dbReference type="AlphaFoldDB" id="A0AAN6U2N0"/>
<keyword evidence="3 6" id="KW-0812">Transmembrane</keyword>
<comment type="subcellular location">
    <subcellularLocation>
        <location evidence="1">Membrane</location>
        <topology evidence="1">Multi-pass membrane protein</topology>
    </subcellularLocation>
</comment>
<feature type="domain" description="Major facilitator superfamily (MFS) profile" evidence="7">
    <location>
        <begin position="1"/>
        <end position="503"/>
    </location>
</feature>
<dbReference type="Gene3D" id="1.20.1250.20">
    <property type="entry name" value="MFS general substrate transporter like domains"/>
    <property type="match status" value="2"/>
</dbReference>
<keyword evidence="4 6" id="KW-1133">Transmembrane helix</keyword>
<feature type="transmembrane region" description="Helical" evidence="6">
    <location>
        <begin position="351"/>
        <end position="370"/>
    </location>
</feature>
<evidence type="ECO:0000256" key="3">
    <source>
        <dbReference type="ARBA" id="ARBA00022692"/>
    </source>
</evidence>
<feature type="transmembrane region" description="Helical" evidence="6">
    <location>
        <begin position="58"/>
        <end position="78"/>
    </location>
</feature>
<gene>
    <name evidence="8" type="ORF">N657DRAFT_570541</name>
</gene>
<feature type="transmembrane region" description="Helical" evidence="6">
    <location>
        <begin position="146"/>
        <end position="168"/>
    </location>
</feature>
<feature type="transmembrane region" description="Helical" evidence="6">
    <location>
        <begin position="217"/>
        <end position="237"/>
    </location>
</feature>
<feature type="transmembrane region" description="Helical" evidence="6">
    <location>
        <begin position="325"/>
        <end position="345"/>
    </location>
</feature>
<evidence type="ECO:0000256" key="4">
    <source>
        <dbReference type="ARBA" id="ARBA00022989"/>
    </source>
</evidence>
<dbReference type="Pfam" id="PF06609">
    <property type="entry name" value="TRI12"/>
    <property type="match status" value="1"/>
</dbReference>